<gene>
    <name evidence="2" type="ordered locus">MM_2343</name>
</gene>
<protein>
    <submittedName>
        <fullName evidence="2">Copper-binding protein</fullName>
    </submittedName>
</protein>
<dbReference type="SUPFAM" id="SSF49503">
    <property type="entry name" value="Cupredoxins"/>
    <property type="match status" value="1"/>
</dbReference>
<accession>Q8PUJ1</accession>
<dbReference type="eggNOG" id="arCOG02929">
    <property type="taxonomic scope" value="Archaea"/>
</dbReference>
<name>Q8PUJ1_METMA</name>
<dbReference type="Proteomes" id="UP000000595">
    <property type="component" value="Chromosome"/>
</dbReference>
<dbReference type="Pfam" id="PF13473">
    <property type="entry name" value="Cupredoxin_1"/>
    <property type="match status" value="1"/>
</dbReference>
<evidence type="ECO:0000259" key="1">
    <source>
        <dbReference type="Pfam" id="PF13473"/>
    </source>
</evidence>
<proteinExistence type="predicted"/>
<dbReference type="HOGENOM" id="CLU_084115_4_0_2"/>
<sequence length="103" mass="11243">MTPVRDEAAPGETPALPVNGETVEVMIEDNAFDPATVNIFTGDTVRWTNLDSTPHTVTGATFGINNLNPGASYEFLFTDPGTYEYYCEIHPSMEGTVIVKENE</sequence>
<evidence type="ECO:0000313" key="3">
    <source>
        <dbReference type="Proteomes" id="UP000000595"/>
    </source>
</evidence>
<evidence type="ECO:0000313" key="2">
    <source>
        <dbReference type="EMBL" id="AAM32039.1"/>
    </source>
</evidence>
<dbReference type="Gene3D" id="2.60.40.420">
    <property type="entry name" value="Cupredoxins - blue copper proteins"/>
    <property type="match status" value="1"/>
</dbReference>
<dbReference type="InterPro" id="IPR028096">
    <property type="entry name" value="EfeO_Cupredoxin"/>
</dbReference>
<dbReference type="PANTHER" id="PTHR36507:SF1">
    <property type="entry name" value="BLL1555 PROTEIN"/>
    <property type="match status" value="1"/>
</dbReference>
<dbReference type="InterPro" id="IPR052721">
    <property type="entry name" value="ET_Amicyanin"/>
</dbReference>
<reference evidence="2 3" key="1">
    <citation type="journal article" date="2002" name="J. Mol. Microbiol. Biotechnol.">
        <title>The genome of Methanosarcina mazei: evidence for lateral gene transfer between Bacteria and Archaea.</title>
        <authorList>
            <person name="Deppenmeier U."/>
            <person name="Johann A."/>
            <person name="Hartsch T."/>
            <person name="Merkl R."/>
            <person name="Schmitz R.A."/>
            <person name="Martinez-Arias R."/>
            <person name="Henne A."/>
            <person name="Wiezer A."/>
            <person name="Baumer S."/>
            <person name="Jacobi C."/>
            <person name="Bruggemann H."/>
            <person name="Lienard T."/>
            <person name="Christmann A."/>
            <person name="Bomeke M."/>
            <person name="Steckel S."/>
            <person name="Bhattacharyya A."/>
            <person name="Lykidis A."/>
            <person name="Overbeek R."/>
            <person name="Klenk H.P."/>
            <person name="Gunsalus R.P."/>
            <person name="Fritz H.J."/>
            <person name="Gottschalk G."/>
        </authorList>
    </citation>
    <scope>NUCLEOTIDE SEQUENCE [LARGE SCALE GENOMIC DNA]</scope>
    <source>
        <strain evidence="3">ATCC BAA-159 / DSM 3647 / Goe1 / Go1 / JCM 11833 / OCM 88</strain>
    </source>
</reference>
<dbReference type="InterPro" id="IPR008972">
    <property type="entry name" value="Cupredoxin"/>
</dbReference>
<organism evidence="2 3">
    <name type="scientific">Methanosarcina mazei (strain ATCC BAA-159 / DSM 3647 / Goe1 / Go1 / JCM 11833 / OCM 88)</name>
    <name type="common">Methanosarcina frisia</name>
    <dbReference type="NCBI Taxonomy" id="192952"/>
    <lineage>
        <taxon>Archaea</taxon>
        <taxon>Methanobacteriati</taxon>
        <taxon>Methanobacteriota</taxon>
        <taxon>Stenosarchaea group</taxon>
        <taxon>Methanomicrobia</taxon>
        <taxon>Methanosarcinales</taxon>
        <taxon>Methanosarcinaceae</taxon>
        <taxon>Methanosarcina</taxon>
    </lineage>
</organism>
<dbReference type="KEGG" id="mma:MM_2343"/>
<feature type="domain" description="EfeO-type cupredoxin-like" evidence="1">
    <location>
        <begin position="20"/>
        <end position="99"/>
    </location>
</feature>
<dbReference type="EMBL" id="AE008384">
    <property type="protein sequence ID" value="AAM32039.1"/>
    <property type="molecule type" value="Genomic_DNA"/>
</dbReference>
<dbReference type="AlphaFoldDB" id="Q8PUJ1"/>
<dbReference type="PANTHER" id="PTHR36507">
    <property type="entry name" value="BLL1555 PROTEIN"/>
    <property type="match status" value="1"/>
</dbReference>
<dbReference type="PATRIC" id="fig|192952.21.peg.2682"/>